<evidence type="ECO:0000256" key="8">
    <source>
        <dbReference type="SAM" id="MobiDB-lite"/>
    </source>
</evidence>
<evidence type="ECO:0000256" key="9">
    <source>
        <dbReference type="SAM" id="SignalP"/>
    </source>
</evidence>
<dbReference type="GO" id="GO:0051787">
    <property type="term" value="F:misfolded protein binding"/>
    <property type="evidence" value="ECO:0007669"/>
    <property type="project" value="TreeGrafter"/>
</dbReference>
<dbReference type="SMART" id="SM00028">
    <property type="entry name" value="TPR"/>
    <property type="match status" value="4"/>
</dbReference>
<feature type="domain" description="J" evidence="10">
    <location>
        <begin position="410"/>
        <end position="471"/>
    </location>
</feature>
<dbReference type="OMA" id="PFAHFQH"/>
<dbReference type="GO" id="GO:0005788">
    <property type="term" value="C:endoplasmic reticulum lumen"/>
    <property type="evidence" value="ECO:0007669"/>
    <property type="project" value="UniProtKB-SubCell"/>
</dbReference>
<dbReference type="PANTHER" id="PTHR44140">
    <property type="entry name" value="LD25575P"/>
    <property type="match status" value="1"/>
</dbReference>
<evidence type="ECO:0000256" key="2">
    <source>
        <dbReference type="ARBA" id="ARBA00022729"/>
    </source>
</evidence>
<dbReference type="Proteomes" id="UP000029445">
    <property type="component" value="Chromosome 2"/>
</dbReference>
<dbReference type="Pfam" id="PF00226">
    <property type="entry name" value="DnaJ"/>
    <property type="match status" value="1"/>
</dbReference>
<dbReference type="GO" id="GO:0051087">
    <property type="term" value="F:protein-folding chaperone binding"/>
    <property type="evidence" value="ECO:0007669"/>
    <property type="project" value="TreeGrafter"/>
</dbReference>
<dbReference type="RefSeq" id="XP_062881038.1">
    <property type="nucleotide sequence ID" value="XM_063024968.1"/>
</dbReference>
<accession>A0A095EC92</accession>
<keyword evidence="5" id="KW-0256">Endoplasmic reticulum</keyword>
<evidence type="ECO:0000313" key="11">
    <source>
        <dbReference type="EMBL" id="KGB75073.1"/>
    </source>
</evidence>
<dbReference type="AlphaFoldDB" id="A0A095EC92"/>
<dbReference type="SUPFAM" id="SSF48452">
    <property type="entry name" value="TPR-like"/>
    <property type="match status" value="2"/>
</dbReference>
<dbReference type="VEuPathDB" id="FungiDB:CNBG_0911"/>
<reference evidence="11 12" key="2">
    <citation type="journal article" date="2018" name="Proc. Natl. Acad. Sci.">
        <title>RNAi is a critical determinant of centromere evolution in closely related fungi.</title>
        <authorList>
            <person name="Yadav V."/>
            <person name="Sun S."/>
            <person name="Billmyre R.B."/>
            <person name="Thimmappa B.C."/>
            <person name="Shea T."/>
            <person name="Lintner R."/>
            <person name="Bakkeren G."/>
            <person name="Cuomo C.A."/>
            <person name="Heitman J."/>
            <person name="Sanyal K."/>
        </authorList>
    </citation>
    <scope>NUCLEOTIDE SEQUENCE [LARGE SCALE GENOMIC DNA]</scope>
    <source>
        <strain evidence="11 12">R265</strain>
    </source>
</reference>
<dbReference type="PANTHER" id="PTHR44140:SF2">
    <property type="entry name" value="LD25575P"/>
    <property type="match status" value="1"/>
</dbReference>
<name>A0A095EC92_CRYD2</name>
<evidence type="ECO:0000256" key="5">
    <source>
        <dbReference type="ARBA" id="ARBA00022824"/>
    </source>
</evidence>
<dbReference type="InterPro" id="IPR051727">
    <property type="entry name" value="DnaJ_C3_Co-chaperones"/>
</dbReference>
<proteinExistence type="predicted"/>
<dbReference type="InterPro" id="IPR019734">
    <property type="entry name" value="TPR_rpt"/>
</dbReference>
<evidence type="ECO:0000313" key="12">
    <source>
        <dbReference type="Proteomes" id="UP000029445"/>
    </source>
</evidence>
<evidence type="ECO:0000256" key="4">
    <source>
        <dbReference type="ARBA" id="ARBA00022803"/>
    </source>
</evidence>
<dbReference type="PROSITE" id="PS50005">
    <property type="entry name" value="TPR"/>
    <property type="match status" value="2"/>
</dbReference>
<reference evidence="11 12" key="1">
    <citation type="journal article" date="2011" name="MBio">
        <title>Genome variation in Cryptococcus gattii, an emerging pathogen of immunocompetent hosts.</title>
        <authorList>
            <person name="D'Souza C.A."/>
            <person name="Kronstad J.W."/>
            <person name="Taylor G."/>
            <person name="Warren R."/>
            <person name="Yuen M."/>
            <person name="Hu G."/>
            <person name="Jung W.H."/>
            <person name="Sham A."/>
            <person name="Kidd S.E."/>
            <person name="Tangen K."/>
            <person name="Lee N."/>
            <person name="Zeilmaker T."/>
            <person name="Sawkins J."/>
            <person name="McVicker G."/>
            <person name="Shah S."/>
            <person name="Gnerre S."/>
            <person name="Griggs A."/>
            <person name="Zeng Q."/>
            <person name="Bartlett K."/>
            <person name="Li W."/>
            <person name="Wang X."/>
            <person name="Heitman J."/>
            <person name="Stajich J.E."/>
            <person name="Fraser J.A."/>
            <person name="Meyer W."/>
            <person name="Carter D."/>
            <person name="Schein J."/>
            <person name="Krzywinski M."/>
            <person name="Kwon-Chung K.J."/>
            <person name="Varma A."/>
            <person name="Wang J."/>
            <person name="Brunham R."/>
            <person name="Fyfe M."/>
            <person name="Ouellette B.F."/>
            <person name="Siddiqui A."/>
            <person name="Marra M."/>
            <person name="Jones S."/>
            <person name="Holt R."/>
            <person name="Birren B.W."/>
            <person name="Galagan J.E."/>
            <person name="Cuomo C.A."/>
        </authorList>
    </citation>
    <scope>NUCLEOTIDE SEQUENCE [LARGE SCALE GENOMIC DNA]</scope>
    <source>
        <strain evidence="11 12">R265</strain>
    </source>
</reference>
<dbReference type="OrthoDB" id="1726119at2759"/>
<feature type="repeat" description="TPR" evidence="7">
    <location>
        <begin position="356"/>
        <end position="389"/>
    </location>
</feature>
<dbReference type="FunFam" id="1.25.40.10:FF:000224">
    <property type="entry name" value="DnaJ and TPR domain protein"/>
    <property type="match status" value="1"/>
</dbReference>
<evidence type="ECO:0000259" key="10">
    <source>
        <dbReference type="PROSITE" id="PS50076"/>
    </source>
</evidence>
<dbReference type="InterPro" id="IPR036869">
    <property type="entry name" value="J_dom_sf"/>
</dbReference>
<keyword evidence="2 9" id="KW-0732">Signal</keyword>
<dbReference type="SMART" id="SM00271">
    <property type="entry name" value="DnaJ"/>
    <property type="match status" value="1"/>
</dbReference>
<dbReference type="PROSITE" id="PS50076">
    <property type="entry name" value="DNAJ_2"/>
    <property type="match status" value="1"/>
</dbReference>
<feature type="repeat" description="TPR" evidence="7">
    <location>
        <begin position="63"/>
        <end position="96"/>
    </location>
</feature>
<evidence type="ECO:0000256" key="3">
    <source>
        <dbReference type="ARBA" id="ARBA00022737"/>
    </source>
</evidence>
<dbReference type="FunFam" id="1.10.287.110:FF:000089">
    <property type="entry name" value="Related to DnaJ homolog subfamily C member 3"/>
    <property type="match status" value="1"/>
</dbReference>
<dbReference type="Gene3D" id="1.10.287.110">
    <property type="entry name" value="DnaJ domain"/>
    <property type="match status" value="1"/>
</dbReference>
<comment type="subcellular location">
    <subcellularLocation>
        <location evidence="1">Endoplasmic reticulum lumen</location>
    </subcellularLocation>
</comment>
<dbReference type="Pfam" id="PF14559">
    <property type="entry name" value="TPR_19"/>
    <property type="match status" value="1"/>
</dbReference>
<dbReference type="EMBL" id="CP025760">
    <property type="protein sequence ID" value="KGB75073.1"/>
    <property type="molecule type" value="Genomic_DNA"/>
</dbReference>
<dbReference type="GeneID" id="88177122"/>
<dbReference type="SUPFAM" id="SSF46565">
    <property type="entry name" value="Chaperone J-domain"/>
    <property type="match status" value="1"/>
</dbReference>
<gene>
    <name evidence="11" type="ORF">CNBG_0911</name>
</gene>
<evidence type="ECO:0000256" key="6">
    <source>
        <dbReference type="ARBA" id="ARBA00073740"/>
    </source>
</evidence>
<keyword evidence="12" id="KW-1185">Reference proteome</keyword>
<dbReference type="CDD" id="cd06257">
    <property type="entry name" value="DnaJ"/>
    <property type="match status" value="1"/>
</dbReference>
<sequence>MKGSLLVALPIFFLSLSSQVFGEPSAPSAAQIVQGANRLLAEGSYSAAARAYGEAIELDPTAHANYYKRATAYLSMGRHNAALDDFEQILKINPGFVQAHYQRAKILAKEGDFAKAQYELKAYIRTKSDSEAQELLHLITVGEAAEKSALQASEKGRWQVCVDHSTKALEVGPNSERLRRLRVNCATELGDVNMVYGDLSRLASLDPSTTYLPLQLSSIAYFIRASSQATAHIKQCLHFDPDSKPCKAVHKTIRSLEKDVARVRNFIESGSYRQAIKILDGDDGLLIRFEKALDDATKPKDGLPPYLAPQFHPKENSQMRLDLYALACKASVMANDFGVKGASWCEETMSMNEENVDSWISRGERLLKVEKWEEAMRTMEKAFDLSGRSQEILPRVQKAQRLLKQSKQKDYYKVLGVPRDADERAIKKAFRKAAKLAHPDVGGSEEKMAALNEAYEVLSNTELRQRYDNGDDPNDPTGGQQHNPFAHHGGGMPFQFFQQGGGFQGFHQGFPGGGQKMHFQWN</sequence>
<dbReference type="STRING" id="294750.A0A095EC92"/>
<dbReference type="Gene3D" id="1.25.40.10">
    <property type="entry name" value="Tetratricopeptide repeat domain"/>
    <property type="match status" value="1"/>
</dbReference>
<feature type="signal peptide" evidence="9">
    <location>
        <begin position="1"/>
        <end position="22"/>
    </location>
</feature>
<feature type="region of interest" description="Disordered" evidence="8">
    <location>
        <begin position="465"/>
        <end position="494"/>
    </location>
</feature>
<keyword evidence="4 7" id="KW-0802">TPR repeat</keyword>
<protein>
    <recommendedName>
        <fullName evidence="6">Tetratricopeptide repeat and J domain-containing co-chaperone DNJ1</fullName>
    </recommendedName>
</protein>
<dbReference type="KEGG" id="cdeu:CNBG_0911"/>
<dbReference type="InterPro" id="IPR001623">
    <property type="entry name" value="DnaJ_domain"/>
</dbReference>
<dbReference type="HOGENOM" id="CLU_015935_0_1_1"/>
<dbReference type="PRINTS" id="PR00625">
    <property type="entry name" value="JDOMAIN"/>
</dbReference>
<feature type="chain" id="PRO_5001906704" description="Tetratricopeptide repeat and J domain-containing co-chaperone DNJ1" evidence="9">
    <location>
        <begin position="23"/>
        <end position="522"/>
    </location>
</feature>
<evidence type="ECO:0000256" key="7">
    <source>
        <dbReference type="PROSITE-ProRule" id="PRU00339"/>
    </source>
</evidence>
<organism evidence="11 12">
    <name type="scientific">Cryptococcus deuterogattii (strain R265)</name>
    <name type="common">Cryptococcus gattii VGII (strain R265)</name>
    <dbReference type="NCBI Taxonomy" id="294750"/>
    <lineage>
        <taxon>Eukaryota</taxon>
        <taxon>Fungi</taxon>
        <taxon>Dikarya</taxon>
        <taxon>Basidiomycota</taxon>
        <taxon>Agaricomycotina</taxon>
        <taxon>Tremellomycetes</taxon>
        <taxon>Tremellales</taxon>
        <taxon>Cryptococcaceae</taxon>
        <taxon>Cryptococcus</taxon>
        <taxon>Cryptococcus gattii species complex</taxon>
    </lineage>
</organism>
<dbReference type="InterPro" id="IPR011990">
    <property type="entry name" value="TPR-like_helical_dom_sf"/>
</dbReference>
<dbReference type="GO" id="GO:0034975">
    <property type="term" value="P:protein folding in endoplasmic reticulum"/>
    <property type="evidence" value="ECO:0007669"/>
    <property type="project" value="TreeGrafter"/>
</dbReference>
<keyword evidence="3" id="KW-0677">Repeat</keyword>
<evidence type="ECO:0000256" key="1">
    <source>
        <dbReference type="ARBA" id="ARBA00004319"/>
    </source>
</evidence>